<dbReference type="InterPro" id="IPR046265">
    <property type="entry name" value="DUF6298"/>
</dbReference>
<dbReference type="EMBL" id="AP021861">
    <property type="protein sequence ID" value="BBO34365.1"/>
    <property type="molecule type" value="Genomic_DNA"/>
</dbReference>
<organism evidence="3 4">
    <name type="scientific">Lacipirellula parvula</name>
    <dbReference type="NCBI Taxonomy" id="2650471"/>
    <lineage>
        <taxon>Bacteria</taxon>
        <taxon>Pseudomonadati</taxon>
        <taxon>Planctomycetota</taxon>
        <taxon>Planctomycetia</taxon>
        <taxon>Pirellulales</taxon>
        <taxon>Lacipirellulaceae</taxon>
        <taxon>Lacipirellula</taxon>
    </lineage>
</organism>
<evidence type="ECO:0000259" key="2">
    <source>
        <dbReference type="Pfam" id="PF19815"/>
    </source>
</evidence>
<feature type="region of interest" description="Disordered" evidence="1">
    <location>
        <begin position="555"/>
        <end position="576"/>
    </location>
</feature>
<name>A0A5K7XDA2_9BACT</name>
<dbReference type="SUPFAM" id="SSF51126">
    <property type="entry name" value="Pectin lyase-like"/>
    <property type="match status" value="1"/>
</dbReference>
<feature type="domain" description="DUF6298" evidence="2">
    <location>
        <begin position="480"/>
        <end position="963"/>
    </location>
</feature>
<dbReference type="InterPro" id="IPR011050">
    <property type="entry name" value="Pectin_lyase_fold/virulence"/>
</dbReference>
<keyword evidence="4" id="KW-1185">Reference proteome</keyword>
<evidence type="ECO:0000256" key="1">
    <source>
        <dbReference type="SAM" id="MobiDB-lite"/>
    </source>
</evidence>
<protein>
    <recommendedName>
        <fullName evidence="2">DUF6298 domain-containing protein</fullName>
    </recommendedName>
</protein>
<dbReference type="AlphaFoldDB" id="A0A5K7XDA2"/>
<sequence>MHRRLLLVALLLGAPGVTGELFVGRPVAADEFAVQSGSDGKLQYRADELGNRIPDFSTCGYAGGDRDIPDVPAVVVVHAGEGDDETRIQAALDQTAALPLRENGFRGAVQLAPGEFQVAGQLVMNASGVVLRGAGATAEGTIVVARGSDRRTLIRVAGVDDRQPPAASSIRRVVDDYVPVGGTVLTLDSAAGLKVGDAIVLRRPSSVEWVKRLGADAFGVGWRPGSRDISWERTVVTVDGKRVTLDAPVTTAIEAKFGGATVESLQWSGRLKNVGVEDLVLASTFDKNNRAGEDHAWHAVVFENVVDAWLRRVKCRHFAGGAVAVWETGRCITIEDCLSLSPVSELGGRRRMAFFTQGQQTLFLRCWSAEGIHDFATGHCSAGPNAFVNCFAARTHGDSGPLESWTSGLLFDNVRIDGGRIAFENRWAAPAGCGWAAANCVAWQCQAAQVRCFKPPGANNWTIGVWANVAGDGLIEGIGDFAQPLSLFQAQLRERRGDAAARRIDPLLLDPVGSTNPTIAQAENFTRQSAEPPKQLIDVIRERMEAAVKSDVIQRSLTKDTAPSRSPIKSVDQQPQTKPLGVLNGWLMIGDRVATGRTLTPKWWAGNIRPAEAPAFGPAITRFVPGRVGSGFTDDLPALAARMNADGMVAYDHHYGLWYDRRRDEHTHVRQANGEVEPPFYEQPFARTGEGDAWDGLSRYDLTQFNPWYWNRLRDFAKECDDKGLVLLHQNYFQHNILEAGAHWADSPWRPANNVNGLLPFPEPPPYVGDKRIFLAETFYDVTNPQLRELHREYIRQCLFNVSDRTNVIQLTSGEYSGPLHFVEFWIDVISEWERETGRDALVAVSAPKNVQDAILSDLVRTEAVDVIDVRYWAYTADDGLYAPNGGENLAPRQHLRQTKLKPGGAAAIVRAVREYRERYPEKAVIYYADQNCPSAHDGWAVLIGGGSLADVPRLPAELAAALSAMKPDQTLELNANQWALSQPGSAYLIYSAASDEPLKLKLPDSDASYEVRWINATTGAVADGSDIRGGAAISLQPQEKIAWITRRE</sequence>
<gene>
    <name evidence="3" type="ORF">PLANPX_3977</name>
</gene>
<accession>A0A5K7XDA2</accession>
<dbReference type="RefSeq" id="WP_152099951.1">
    <property type="nucleotide sequence ID" value="NZ_AP021861.1"/>
</dbReference>
<dbReference type="KEGG" id="lpav:PLANPX_3977"/>
<evidence type="ECO:0000313" key="3">
    <source>
        <dbReference type="EMBL" id="BBO34365.1"/>
    </source>
</evidence>
<dbReference type="Pfam" id="PF19815">
    <property type="entry name" value="DUF6298"/>
    <property type="match status" value="1"/>
</dbReference>
<reference evidence="4" key="1">
    <citation type="submission" date="2019-10" db="EMBL/GenBank/DDBJ databases">
        <title>Lacipirellula parvula gen. nov., sp. nov., representing a lineage of planctomycetes widespread in freshwater anoxic habitats, and description of the family Lacipirellulaceae.</title>
        <authorList>
            <person name="Dedysh S.N."/>
            <person name="Kulichevskaya I.S."/>
            <person name="Beletsky A.V."/>
            <person name="Rakitin A.L."/>
            <person name="Mardanov A.V."/>
            <person name="Ivanova A.A."/>
            <person name="Saltykova V.X."/>
            <person name="Rijpstra W.I.C."/>
            <person name="Sinninghe Damste J.S."/>
            <person name="Ravin N.V."/>
        </authorList>
    </citation>
    <scope>NUCLEOTIDE SEQUENCE [LARGE SCALE GENOMIC DNA]</scope>
    <source>
        <strain evidence="4">PX69</strain>
    </source>
</reference>
<proteinExistence type="predicted"/>
<evidence type="ECO:0000313" key="4">
    <source>
        <dbReference type="Proteomes" id="UP000326837"/>
    </source>
</evidence>
<dbReference type="Proteomes" id="UP000326837">
    <property type="component" value="Chromosome"/>
</dbReference>
<feature type="compositionally biased region" description="Polar residues" evidence="1">
    <location>
        <begin position="555"/>
        <end position="564"/>
    </location>
</feature>